<protein>
    <recommendedName>
        <fullName evidence="4">NAD(P)-binding protein</fullName>
    </recommendedName>
</protein>
<organism evidence="2 3">
    <name type="scientific">Pleomassaria siparia CBS 279.74</name>
    <dbReference type="NCBI Taxonomy" id="1314801"/>
    <lineage>
        <taxon>Eukaryota</taxon>
        <taxon>Fungi</taxon>
        <taxon>Dikarya</taxon>
        <taxon>Ascomycota</taxon>
        <taxon>Pezizomycotina</taxon>
        <taxon>Dothideomycetes</taxon>
        <taxon>Pleosporomycetidae</taxon>
        <taxon>Pleosporales</taxon>
        <taxon>Pleomassariaceae</taxon>
        <taxon>Pleomassaria</taxon>
    </lineage>
</organism>
<keyword evidence="3" id="KW-1185">Reference proteome</keyword>
<dbReference type="Proteomes" id="UP000799428">
    <property type="component" value="Unassembled WGS sequence"/>
</dbReference>
<gene>
    <name evidence="2" type="ORF">K504DRAFT_505126</name>
</gene>
<feature type="compositionally biased region" description="Basic residues" evidence="1">
    <location>
        <begin position="69"/>
        <end position="84"/>
    </location>
</feature>
<accession>A0A6G1K040</accession>
<sequence>MNSVLWTRSCPTHDREPPKSYVSIAINGRVGLEVSPSYAGNVVFCSIMELPISTLTARDDDDDDSNSHRNTRPRSHHDPRKHQPRQIPLPPPRRRRTLILLPRRTLPIQRLPELVRDRPRNNVVAVCQAFLPLLIHTRGTIVNIYSISGHVHTP</sequence>
<evidence type="ECO:0000256" key="1">
    <source>
        <dbReference type="SAM" id="MobiDB-lite"/>
    </source>
</evidence>
<reference evidence="2" key="1">
    <citation type="journal article" date="2020" name="Stud. Mycol.">
        <title>101 Dothideomycetes genomes: a test case for predicting lifestyles and emergence of pathogens.</title>
        <authorList>
            <person name="Haridas S."/>
            <person name="Albert R."/>
            <person name="Binder M."/>
            <person name="Bloem J."/>
            <person name="Labutti K."/>
            <person name="Salamov A."/>
            <person name="Andreopoulos B."/>
            <person name="Baker S."/>
            <person name="Barry K."/>
            <person name="Bills G."/>
            <person name="Bluhm B."/>
            <person name="Cannon C."/>
            <person name="Castanera R."/>
            <person name="Culley D."/>
            <person name="Daum C."/>
            <person name="Ezra D."/>
            <person name="Gonzalez J."/>
            <person name="Henrissat B."/>
            <person name="Kuo A."/>
            <person name="Liang C."/>
            <person name="Lipzen A."/>
            <person name="Lutzoni F."/>
            <person name="Magnuson J."/>
            <person name="Mondo S."/>
            <person name="Nolan M."/>
            <person name="Ohm R."/>
            <person name="Pangilinan J."/>
            <person name="Park H.-J."/>
            <person name="Ramirez L."/>
            <person name="Alfaro M."/>
            <person name="Sun H."/>
            <person name="Tritt A."/>
            <person name="Yoshinaga Y."/>
            <person name="Zwiers L.-H."/>
            <person name="Turgeon B."/>
            <person name="Goodwin S."/>
            <person name="Spatafora J."/>
            <person name="Crous P."/>
            <person name="Grigoriev I."/>
        </authorList>
    </citation>
    <scope>NUCLEOTIDE SEQUENCE</scope>
    <source>
        <strain evidence="2">CBS 279.74</strain>
    </source>
</reference>
<dbReference type="AlphaFoldDB" id="A0A6G1K040"/>
<dbReference type="OrthoDB" id="1862401at2759"/>
<dbReference type="EMBL" id="MU005776">
    <property type="protein sequence ID" value="KAF2706168.1"/>
    <property type="molecule type" value="Genomic_DNA"/>
</dbReference>
<evidence type="ECO:0000313" key="3">
    <source>
        <dbReference type="Proteomes" id="UP000799428"/>
    </source>
</evidence>
<name>A0A6G1K040_9PLEO</name>
<evidence type="ECO:0008006" key="4">
    <source>
        <dbReference type="Google" id="ProtNLM"/>
    </source>
</evidence>
<evidence type="ECO:0000313" key="2">
    <source>
        <dbReference type="EMBL" id="KAF2706168.1"/>
    </source>
</evidence>
<feature type="region of interest" description="Disordered" evidence="1">
    <location>
        <begin position="56"/>
        <end position="94"/>
    </location>
</feature>
<proteinExistence type="predicted"/>